<keyword evidence="3" id="KW-1185">Reference proteome</keyword>
<sequence>MFSLKFVVAITGLATLVTALDDIKNCYCAHPIRIGKASDPPAIEAVCNTYGTLKKDSGGYTTRAIMIEINEPLFFSACTAQNGQNTANWCA</sequence>
<feature type="chain" id="PRO_5040494959" evidence="1">
    <location>
        <begin position="20"/>
        <end position="91"/>
    </location>
</feature>
<protein>
    <submittedName>
        <fullName evidence="2">Uncharacterized protein</fullName>
    </submittedName>
</protein>
<proteinExistence type="predicted"/>
<reference evidence="2" key="1">
    <citation type="submission" date="2021-12" db="EMBL/GenBank/DDBJ databases">
        <authorList>
            <person name="Zaccaron A."/>
            <person name="Stergiopoulos I."/>
        </authorList>
    </citation>
    <scope>NUCLEOTIDE SEQUENCE</scope>
    <source>
        <strain evidence="2">Race5_Kim</strain>
    </source>
</reference>
<evidence type="ECO:0000256" key="1">
    <source>
        <dbReference type="SAM" id="SignalP"/>
    </source>
</evidence>
<dbReference type="RefSeq" id="XP_047762793.1">
    <property type="nucleotide sequence ID" value="XM_047905825.1"/>
</dbReference>
<keyword evidence="1" id="KW-0732">Signal</keyword>
<dbReference type="KEGG" id="ffu:CLAFUR5_06677"/>
<organism evidence="2 3">
    <name type="scientific">Passalora fulva</name>
    <name type="common">Tomato leaf mold</name>
    <name type="synonym">Cladosporium fulvum</name>
    <dbReference type="NCBI Taxonomy" id="5499"/>
    <lineage>
        <taxon>Eukaryota</taxon>
        <taxon>Fungi</taxon>
        <taxon>Dikarya</taxon>
        <taxon>Ascomycota</taxon>
        <taxon>Pezizomycotina</taxon>
        <taxon>Dothideomycetes</taxon>
        <taxon>Dothideomycetidae</taxon>
        <taxon>Mycosphaerellales</taxon>
        <taxon>Mycosphaerellaceae</taxon>
        <taxon>Fulvia</taxon>
    </lineage>
</organism>
<dbReference type="OMA" id="QNTANWC"/>
<dbReference type="AlphaFoldDB" id="A0A9Q8LJ27"/>
<dbReference type="EMBL" id="CP090168">
    <property type="protein sequence ID" value="UJO18427.1"/>
    <property type="molecule type" value="Genomic_DNA"/>
</dbReference>
<evidence type="ECO:0000313" key="3">
    <source>
        <dbReference type="Proteomes" id="UP000756132"/>
    </source>
</evidence>
<name>A0A9Q8LJ27_PASFU</name>
<dbReference type="OrthoDB" id="10488971at2759"/>
<dbReference type="Proteomes" id="UP000756132">
    <property type="component" value="Chromosome 6"/>
</dbReference>
<reference evidence="2" key="2">
    <citation type="journal article" date="2022" name="Microb. Genom.">
        <title>A chromosome-scale genome assembly of the tomato pathogen Cladosporium fulvum reveals a compartmentalized genome architecture and the presence of a dispensable chromosome.</title>
        <authorList>
            <person name="Zaccaron A.Z."/>
            <person name="Chen L.H."/>
            <person name="Samaras A."/>
            <person name="Stergiopoulos I."/>
        </authorList>
    </citation>
    <scope>NUCLEOTIDE SEQUENCE</scope>
    <source>
        <strain evidence="2">Race5_Kim</strain>
    </source>
</reference>
<feature type="signal peptide" evidence="1">
    <location>
        <begin position="1"/>
        <end position="19"/>
    </location>
</feature>
<accession>A0A9Q8LJ27</accession>
<gene>
    <name evidence="2" type="ORF">CLAFUR5_06677</name>
</gene>
<dbReference type="GeneID" id="71986555"/>
<evidence type="ECO:0000313" key="2">
    <source>
        <dbReference type="EMBL" id="UJO18427.1"/>
    </source>
</evidence>